<name>A0A166WLI4_METRR</name>
<dbReference type="STRING" id="1081105.A0A166WLI4"/>
<dbReference type="EMBL" id="SBHS01000050">
    <property type="protein sequence ID" value="TWU71193.1"/>
    <property type="molecule type" value="Genomic_DNA"/>
</dbReference>
<dbReference type="OrthoDB" id="6921389at2759"/>
<protein>
    <submittedName>
        <fullName evidence="5">Prenyl transferase</fullName>
    </submittedName>
    <submittedName>
        <fullName evidence="6">Terpene cyclase</fullName>
    </submittedName>
</protein>
<comment type="caution">
    <text evidence="5">The sequence shown here is derived from an EMBL/GenBank/DDBJ whole genome shotgun (WGS) entry which is preliminary data.</text>
</comment>
<comment type="similarity">
    <text evidence="4">Belongs to the FPP/GGPP synthase family.</text>
</comment>
<dbReference type="EMBL" id="AZHC01000047">
    <property type="protein sequence ID" value="OAA34863.1"/>
    <property type="molecule type" value="Genomic_DNA"/>
</dbReference>
<keyword evidence="3" id="KW-0460">Magnesium</keyword>
<dbReference type="PANTHER" id="PTHR12001">
    <property type="entry name" value="GERANYLGERANYL PYROPHOSPHATE SYNTHASE"/>
    <property type="match status" value="1"/>
</dbReference>
<gene>
    <name evidence="6" type="ORF">ED733_002068</name>
    <name evidence="5" type="ORF">NOR_08249</name>
</gene>
<reference evidence="5 7" key="1">
    <citation type="journal article" date="2016" name="Genome Biol. Evol.">
        <title>Divergent and convergent evolution of fungal pathogenicity.</title>
        <authorList>
            <person name="Shang Y."/>
            <person name="Xiao G."/>
            <person name="Zheng P."/>
            <person name="Cen K."/>
            <person name="Zhan S."/>
            <person name="Wang C."/>
        </authorList>
    </citation>
    <scope>NUCLEOTIDE SEQUENCE [LARGE SCALE GENOMIC DNA]</scope>
    <source>
        <strain evidence="5 7">RCEF 4871</strain>
    </source>
</reference>
<dbReference type="Gene3D" id="1.10.600.10">
    <property type="entry name" value="Farnesyl Diphosphate Synthase"/>
    <property type="match status" value="1"/>
</dbReference>
<dbReference type="InterPro" id="IPR008949">
    <property type="entry name" value="Isoprenoid_synthase_dom_sf"/>
</dbReference>
<dbReference type="GO" id="GO:0046165">
    <property type="term" value="P:alcohol biosynthetic process"/>
    <property type="evidence" value="ECO:0007669"/>
    <property type="project" value="UniProtKB-ARBA"/>
</dbReference>
<evidence type="ECO:0000313" key="6">
    <source>
        <dbReference type="EMBL" id="TWU71193.1"/>
    </source>
</evidence>
<evidence type="ECO:0000256" key="4">
    <source>
        <dbReference type="RuleBase" id="RU004466"/>
    </source>
</evidence>
<evidence type="ECO:0000313" key="8">
    <source>
        <dbReference type="Proteomes" id="UP000317257"/>
    </source>
</evidence>
<dbReference type="InterPro" id="IPR000092">
    <property type="entry name" value="Polyprenyl_synt"/>
</dbReference>
<keyword evidence="1 4" id="KW-0808">Transferase</keyword>
<dbReference type="Proteomes" id="UP000243498">
    <property type="component" value="Unassembled WGS sequence"/>
</dbReference>
<dbReference type="GO" id="GO:0004659">
    <property type="term" value="F:prenyltransferase activity"/>
    <property type="evidence" value="ECO:0007669"/>
    <property type="project" value="InterPro"/>
</dbReference>
<reference evidence="6" key="3">
    <citation type="journal article" date="2019" name="Microbiol. Resour. Announc.">
        <title>Genome Sequence of Metarhizium rileyi, a Microbial Control Agent for Lepidoptera.</title>
        <authorList>
            <person name="Binneck E."/>
            <person name="Lastra C.C.L."/>
            <person name="Sosa-Gomez D.R."/>
        </authorList>
    </citation>
    <scope>NUCLEOTIDE SEQUENCE</scope>
    <source>
        <strain evidence="6">Cep018-CH2</strain>
    </source>
</reference>
<accession>A0A166WLI4</accession>
<keyword evidence="7" id="KW-1185">Reference proteome</keyword>
<proteinExistence type="inferred from homology"/>
<evidence type="ECO:0000313" key="5">
    <source>
        <dbReference type="EMBL" id="OAA34863.1"/>
    </source>
</evidence>
<dbReference type="OMA" id="WGRNEKM"/>
<evidence type="ECO:0000256" key="1">
    <source>
        <dbReference type="ARBA" id="ARBA00022679"/>
    </source>
</evidence>
<dbReference type="Pfam" id="PF00348">
    <property type="entry name" value="polyprenyl_synt"/>
    <property type="match status" value="1"/>
</dbReference>
<dbReference type="PANTHER" id="PTHR12001:SF72">
    <property type="entry name" value="THIJ_PFPI FAMILY PROTEIN (AFU_ORTHOLOGUE AFUA_3G01210)-RELATED"/>
    <property type="match status" value="1"/>
</dbReference>
<accession>A0A5C6G5B0</accession>
<keyword evidence="2" id="KW-0479">Metal-binding</keyword>
<evidence type="ECO:0000256" key="3">
    <source>
        <dbReference type="ARBA" id="ARBA00022842"/>
    </source>
</evidence>
<dbReference type="Proteomes" id="UP000317257">
    <property type="component" value="Unassembled WGS sequence"/>
</dbReference>
<dbReference type="AlphaFoldDB" id="A0A166WLI4"/>
<dbReference type="GO" id="GO:0046872">
    <property type="term" value="F:metal ion binding"/>
    <property type="evidence" value="ECO:0007669"/>
    <property type="project" value="UniProtKB-KW"/>
</dbReference>
<dbReference type="GO" id="GO:0008299">
    <property type="term" value="P:isoprenoid biosynthetic process"/>
    <property type="evidence" value="ECO:0007669"/>
    <property type="project" value="InterPro"/>
</dbReference>
<evidence type="ECO:0000256" key="2">
    <source>
        <dbReference type="ARBA" id="ARBA00022723"/>
    </source>
</evidence>
<organism evidence="5 7">
    <name type="scientific">Metarhizium rileyi (strain RCEF 4871)</name>
    <name type="common">Nomuraea rileyi</name>
    <dbReference type="NCBI Taxonomy" id="1649241"/>
    <lineage>
        <taxon>Eukaryota</taxon>
        <taxon>Fungi</taxon>
        <taxon>Dikarya</taxon>
        <taxon>Ascomycota</taxon>
        <taxon>Pezizomycotina</taxon>
        <taxon>Sordariomycetes</taxon>
        <taxon>Hypocreomycetidae</taxon>
        <taxon>Hypocreales</taxon>
        <taxon>Clavicipitaceae</taxon>
        <taxon>Metarhizium</taxon>
    </lineage>
</organism>
<dbReference type="GO" id="GO:0043386">
    <property type="term" value="P:mycotoxin biosynthetic process"/>
    <property type="evidence" value="ECO:0007669"/>
    <property type="project" value="UniProtKB-ARBA"/>
</dbReference>
<dbReference type="SUPFAM" id="SSF48576">
    <property type="entry name" value="Terpenoid synthases"/>
    <property type="match status" value="1"/>
</dbReference>
<dbReference type="CDD" id="cd00867">
    <property type="entry name" value="Trans_IPPS"/>
    <property type="match status" value="1"/>
</dbReference>
<evidence type="ECO:0000313" key="7">
    <source>
        <dbReference type="Proteomes" id="UP000243498"/>
    </source>
</evidence>
<sequence length="342" mass="38773">MTWFTGRFMAGEAAALVSAFALGYLVQNKVPFKPSDAPVVRHYGYEKGPATEENREDREKLPDCPYEYLLAIYGRHHFAPFVKAFRPELKAEDPDKYALILDIMDAVHFCLILVDDICDDSSRRKNQTTAHLIYGSCETANRAYFVLTKVINRAMRERPVLGLELLKGLEQMLEGQDLSLVWRRDGLKAFDFPPEERVPRYKHMAQLKTGTLFVLLGRLLNDGGSELDDLFARFGWYAQLQNDCKNIYSGEYAVNKGSVAEDLRNGELSFPIVIALNDDHTRSQMQRAFESRDERDIYSALAGLQSPSVRKTCLEALEEAGKGLEKLVAVWGRQEQMKSSSA</sequence>
<reference evidence="8" key="2">
    <citation type="submission" date="2018-12" db="EMBL/GenBank/DDBJ databases">
        <title>The complete genome of Metarhizium rileyi, a key fungal pathogen of Lepidoptera.</title>
        <authorList>
            <person name="Binneck E."/>
            <person name="Lastra C.C.L."/>
            <person name="Sosa-Gomez D.R."/>
        </authorList>
    </citation>
    <scope>NUCLEOTIDE SEQUENCE [LARGE SCALE GENOMIC DNA]</scope>
    <source>
        <strain evidence="8">Cep018-CH2</strain>
    </source>
</reference>